<dbReference type="Gene3D" id="1.20.144.10">
    <property type="entry name" value="Phosphatidic acid phosphatase type 2/haloperoxidase"/>
    <property type="match status" value="1"/>
</dbReference>
<evidence type="ECO:0000256" key="4">
    <source>
        <dbReference type="ARBA" id="ARBA00022989"/>
    </source>
</evidence>
<dbReference type="KEGG" id="hazt:108679051"/>
<comment type="similarity">
    <text evidence="2">Belongs to the PA-phosphatase related phosphoesterase family.</text>
</comment>
<dbReference type="OrthoDB" id="8907274at2759"/>
<gene>
    <name evidence="9" type="primary">LOC108679051</name>
</gene>
<keyword evidence="8" id="KW-1185">Reference proteome</keyword>
<dbReference type="AlphaFoldDB" id="A0A8B7PCS7"/>
<evidence type="ECO:0000259" key="7">
    <source>
        <dbReference type="SMART" id="SM00014"/>
    </source>
</evidence>
<dbReference type="PANTHER" id="PTHR10165:SF103">
    <property type="entry name" value="PHOSPHOLIPID PHOSPHATASE HOMOLOG 1.2 HOMOLOG"/>
    <property type="match status" value="1"/>
</dbReference>
<dbReference type="GeneID" id="108679051"/>
<evidence type="ECO:0000313" key="8">
    <source>
        <dbReference type="Proteomes" id="UP000694843"/>
    </source>
</evidence>
<evidence type="ECO:0000313" key="9">
    <source>
        <dbReference type="RefSeq" id="XP_018023051.1"/>
    </source>
</evidence>
<organism evidence="8 9">
    <name type="scientific">Hyalella azteca</name>
    <name type="common">Amphipod</name>
    <dbReference type="NCBI Taxonomy" id="294128"/>
    <lineage>
        <taxon>Eukaryota</taxon>
        <taxon>Metazoa</taxon>
        <taxon>Ecdysozoa</taxon>
        <taxon>Arthropoda</taxon>
        <taxon>Crustacea</taxon>
        <taxon>Multicrustacea</taxon>
        <taxon>Malacostraca</taxon>
        <taxon>Eumalacostraca</taxon>
        <taxon>Peracarida</taxon>
        <taxon>Amphipoda</taxon>
        <taxon>Senticaudata</taxon>
        <taxon>Talitrida</taxon>
        <taxon>Talitroidea</taxon>
        <taxon>Hyalellidae</taxon>
        <taxon>Hyalella</taxon>
    </lineage>
</organism>
<evidence type="ECO:0000256" key="5">
    <source>
        <dbReference type="ARBA" id="ARBA00023136"/>
    </source>
</evidence>
<dbReference type="Pfam" id="PF01569">
    <property type="entry name" value="PAP2"/>
    <property type="match status" value="1"/>
</dbReference>
<dbReference type="GO" id="GO:0005886">
    <property type="term" value="C:plasma membrane"/>
    <property type="evidence" value="ECO:0007669"/>
    <property type="project" value="TreeGrafter"/>
</dbReference>
<keyword evidence="4 6" id="KW-1133">Transmembrane helix</keyword>
<accession>A0A8B7PCS7</accession>
<evidence type="ECO:0000256" key="1">
    <source>
        <dbReference type="ARBA" id="ARBA00004141"/>
    </source>
</evidence>
<dbReference type="Proteomes" id="UP000694843">
    <property type="component" value="Unplaced"/>
</dbReference>
<comment type="subcellular location">
    <subcellularLocation>
        <location evidence="1">Membrane</location>
        <topology evidence="1">Multi-pass membrane protein</topology>
    </subcellularLocation>
</comment>
<protein>
    <submittedName>
        <fullName evidence="9">Phospholipid phosphatase homolog 1.2 homolog</fullName>
    </submittedName>
</protein>
<feature type="transmembrane region" description="Helical" evidence="6">
    <location>
        <begin position="54"/>
        <end position="74"/>
    </location>
</feature>
<dbReference type="SUPFAM" id="SSF48317">
    <property type="entry name" value="Acid phosphatase/Vanadium-dependent haloperoxidase"/>
    <property type="match status" value="1"/>
</dbReference>
<dbReference type="GO" id="GO:0046839">
    <property type="term" value="P:phospholipid dephosphorylation"/>
    <property type="evidence" value="ECO:0007669"/>
    <property type="project" value="TreeGrafter"/>
</dbReference>
<reference evidence="9" key="1">
    <citation type="submission" date="2025-08" db="UniProtKB">
        <authorList>
            <consortium name="RefSeq"/>
        </authorList>
    </citation>
    <scope>IDENTIFICATION</scope>
    <source>
        <tissue evidence="9">Whole organism</tissue>
    </source>
</reference>
<dbReference type="RefSeq" id="XP_018023051.1">
    <property type="nucleotide sequence ID" value="XM_018167562.2"/>
</dbReference>
<keyword evidence="5 6" id="KW-0472">Membrane</keyword>
<keyword evidence="3 6" id="KW-0812">Transmembrane</keyword>
<dbReference type="SMART" id="SM00014">
    <property type="entry name" value="acidPPc"/>
    <property type="match status" value="1"/>
</dbReference>
<evidence type="ECO:0000256" key="6">
    <source>
        <dbReference type="SAM" id="Phobius"/>
    </source>
</evidence>
<feature type="transmembrane region" description="Helical" evidence="6">
    <location>
        <begin position="190"/>
        <end position="209"/>
    </location>
</feature>
<feature type="transmembrane region" description="Helical" evidence="6">
    <location>
        <begin position="12"/>
        <end position="34"/>
    </location>
</feature>
<dbReference type="InterPro" id="IPR036938">
    <property type="entry name" value="PAP2/HPO_sf"/>
</dbReference>
<dbReference type="GO" id="GO:0007165">
    <property type="term" value="P:signal transduction"/>
    <property type="evidence" value="ECO:0007669"/>
    <property type="project" value="TreeGrafter"/>
</dbReference>
<dbReference type="InterPro" id="IPR000326">
    <property type="entry name" value="PAP2/HPO"/>
</dbReference>
<name>A0A8B7PCS7_HYAAZ</name>
<dbReference type="GO" id="GO:0006644">
    <property type="term" value="P:phospholipid metabolic process"/>
    <property type="evidence" value="ECO:0007669"/>
    <property type="project" value="InterPro"/>
</dbReference>
<proteinExistence type="inferred from homology"/>
<feature type="transmembrane region" description="Helical" evidence="6">
    <location>
        <begin position="285"/>
        <end position="306"/>
    </location>
</feature>
<dbReference type="PANTHER" id="PTHR10165">
    <property type="entry name" value="LIPID PHOSPHATE PHOSPHATASE"/>
    <property type="match status" value="1"/>
</dbReference>
<dbReference type="GO" id="GO:0008195">
    <property type="term" value="F:phosphatidate phosphatase activity"/>
    <property type="evidence" value="ECO:0007669"/>
    <property type="project" value="TreeGrafter"/>
</dbReference>
<feature type="domain" description="Phosphatidic acid phosphatase type 2/haloperoxidase" evidence="7">
    <location>
        <begin position="114"/>
        <end position="303"/>
    </location>
</feature>
<evidence type="ECO:0000256" key="2">
    <source>
        <dbReference type="ARBA" id="ARBA00008816"/>
    </source>
</evidence>
<evidence type="ECO:0000256" key="3">
    <source>
        <dbReference type="ARBA" id="ARBA00022692"/>
    </source>
</evidence>
<dbReference type="InterPro" id="IPR043216">
    <property type="entry name" value="PAP-like"/>
</dbReference>
<sequence>MIKCRLNPWHGVDVVMYIACLSAALVLGMSLIAPRPEQVSCSDPALLQPYRADTISLALVLLTCVILPAPVIFLTECLTFTPHAQVLRVDATELEMRTGRSRYRESFYSSLSLYRDLVVGMVMSYLLLELLKVGTALPRPNFWDICGADTRMELCGGHKKLVAVDLAVNCSNPRALKWRHLADAAKSFPSGHSCFSCFIALFLTSYYFVRLGPVNDNQRLPATCKVEDRRLPATTAVDDRRLPATALPTDVPRWYGVARRWLPLPWIVWAVVVSCSRLWDHKHHWQDVVGGAVLGLAMAAYTILVISQNFRVTRRVDNHRDAGHELNAYRVVSLG</sequence>